<dbReference type="GO" id="GO:0016020">
    <property type="term" value="C:membrane"/>
    <property type="evidence" value="ECO:0007669"/>
    <property type="project" value="TreeGrafter"/>
</dbReference>
<evidence type="ECO:0000256" key="2">
    <source>
        <dbReference type="ARBA" id="ARBA00022801"/>
    </source>
</evidence>
<keyword evidence="4" id="KW-1185">Reference proteome</keyword>
<dbReference type="Gene3D" id="3.30.420.40">
    <property type="match status" value="1"/>
</dbReference>
<dbReference type="EMBL" id="JAVXUP010001685">
    <property type="protein sequence ID" value="KAK3009058.1"/>
    <property type="molecule type" value="Genomic_DNA"/>
</dbReference>
<dbReference type="GO" id="GO:0009134">
    <property type="term" value="P:nucleoside diphosphate catabolic process"/>
    <property type="evidence" value="ECO:0007669"/>
    <property type="project" value="TreeGrafter"/>
</dbReference>
<sequence>MPTTTSPFDSFSISSHKLSPDFVIAKTYAIIFDAGSSGSRVHVFCFDRNLDLVPIGGDLKLFLQIKPGLSTYDNDPKAAVNSLLSLLEKGETVVPRELCPKTPVRVGVRDFLKDKSALKSKAEWVTVLDRAQEELLLNPEALGYQDRSKGL</sequence>
<protein>
    <recommendedName>
        <fullName evidence="5">Apyrase</fullName>
    </recommendedName>
</protein>
<evidence type="ECO:0000313" key="3">
    <source>
        <dbReference type="EMBL" id="KAK3009058.1"/>
    </source>
</evidence>
<evidence type="ECO:0008006" key="5">
    <source>
        <dbReference type="Google" id="ProtNLM"/>
    </source>
</evidence>
<comment type="caution">
    <text evidence="3">The sequence shown here is derived from an EMBL/GenBank/DDBJ whole genome shotgun (WGS) entry which is preliminary data.</text>
</comment>
<dbReference type="GO" id="GO:0017110">
    <property type="term" value="F:nucleoside diphosphate phosphatase activity"/>
    <property type="evidence" value="ECO:0007669"/>
    <property type="project" value="TreeGrafter"/>
</dbReference>
<dbReference type="Pfam" id="PF01150">
    <property type="entry name" value="GDA1_CD39"/>
    <property type="match status" value="1"/>
</dbReference>
<evidence type="ECO:0000256" key="1">
    <source>
        <dbReference type="ARBA" id="ARBA00009283"/>
    </source>
</evidence>
<dbReference type="Proteomes" id="UP001188597">
    <property type="component" value="Unassembled WGS sequence"/>
</dbReference>
<dbReference type="AlphaFoldDB" id="A0AA89AP37"/>
<dbReference type="InterPro" id="IPR000407">
    <property type="entry name" value="GDA1_CD39_NTPase"/>
</dbReference>
<keyword evidence="2" id="KW-0378">Hydrolase</keyword>
<organism evidence="3 4">
    <name type="scientific">Escallonia herrerae</name>
    <dbReference type="NCBI Taxonomy" id="1293975"/>
    <lineage>
        <taxon>Eukaryota</taxon>
        <taxon>Viridiplantae</taxon>
        <taxon>Streptophyta</taxon>
        <taxon>Embryophyta</taxon>
        <taxon>Tracheophyta</taxon>
        <taxon>Spermatophyta</taxon>
        <taxon>Magnoliopsida</taxon>
        <taxon>eudicotyledons</taxon>
        <taxon>Gunneridae</taxon>
        <taxon>Pentapetalae</taxon>
        <taxon>asterids</taxon>
        <taxon>campanulids</taxon>
        <taxon>Escalloniales</taxon>
        <taxon>Escalloniaceae</taxon>
        <taxon>Escallonia</taxon>
    </lineage>
</organism>
<name>A0AA89AP37_9ASTE</name>
<dbReference type="PANTHER" id="PTHR11782:SF83">
    <property type="entry name" value="GUANOSINE-DIPHOSPHATASE"/>
    <property type="match status" value="1"/>
</dbReference>
<accession>A0AA89AP37</accession>
<reference evidence="3" key="1">
    <citation type="submission" date="2022-12" db="EMBL/GenBank/DDBJ databases">
        <title>Draft genome assemblies for two species of Escallonia (Escalloniales).</title>
        <authorList>
            <person name="Chanderbali A."/>
            <person name="Dervinis C."/>
            <person name="Anghel I."/>
            <person name="Soltis D."/>
            <person name="Soltis P."/>
            <person name="Zapata F."/>
        </authorList>
    </citation>
    <scope>NUCLEOTIDE SEQUENCE</scope>
    <source>
        <strain evidence="3">UCBG64.0493</strain>
        <tissue evidence="3">Leaf</tissue>
    </source>
</reference>
<dbReference type="PANTHER" id="PTHR11782">
    <property type="entry name" value="ADENOSINE/GUANOSINE DIPHOSPHATASE"/>
    <property type="match status" value="1"/>
</dbReference>
<gene>
    <name evidence="3" type="ORF">RJ639_014149</name>
</gene>
<proteinExistence type="inferred from homology"/>
<evidence type="ECO:0000313" key="4">
    <source>
        <dbReference type="Proteomes" id="UP001188597"/>
    </source>
</evidence>
<comment type="similarity">
    <text evidence="1">Belongs to the GDA1/CD39 NTPase family.</text>
</comment>